<evidence type="ECO:0000259" key="16">
    <source>
        <dbReference type="PROSITE" id="PS50885"/>
    </source>
</evidence>
<dbReference type="FunFam" id="1.10.287.130:FF:000001">
    <property type="entry name" value="Two-component sensor histidine kinase"/>
    <property type="match status" value="1"/>
</dbReference>
<dbReference type="PRINTS" id="PR00344">
    <property type="entry name" value="BCTRLSENSOR"/>
</dbReference>
<dbReference type="Gene3D" id="6.10.340.10">
    <property type="match status" value="1"/>
</dbReference>
<dbReference type="PROSITE" id="PS50109">
    <property type="entry name" value="HIS_KIN"/>
    <property type="match status" value="1"/>
</dbReference>
<keyword evidence="4" id="KW-1003">Cell membrane</keyword>
<name>A0A2U8DT60_9CLOT</name>
<dbReference type="Gene3D" id="3.30.565.10">
    <property type="entry name" value="Histidine kinase-like ATPase, C-terminal domain"/>
    <property type="match status" value="1"/>
</dbReference>
<evidence type="ECO:0000256" key="10">
    <source>
        <dbReference type="ARBA" id="ARBA00022840"/>
    </source>
</evidence>
<dbReference type="SMART" id="SM00304">
    <property type="entry name" value="HAMP"/>
    <property type="match status" value="1"/>
</dbReference>
<evidence type="ECO:0000256" key="14">
    <source>
        <dbReference type="SAM" id="Phobius"/>
    </source>
</evidence>
<dbReference type="KEGG" id="cdrk:B9W14_13180"/>
<dbReference type="Pfam" id="PF02518">
    <property type="entry name" value="HATPase_c"/>
    <property type="match status" value="1"/>
</dbReference>
<evidence type="ECO:0000256" key="6">
    <source>
        <dbReference type="ARBA" id="ARBA00022679"/>
    </source>
</evidence>
<evidence type="ECO:0000259" key="15">
    <source>
        <dbReference type="PROSITE" id="PS50109"/>
    </source>
</evidence>
<dbReference type="InterPro" id="IPR004358">
    <property type="entry name" value="Sig_transdc_His_kin-like_C"/>
</dbReference>
<evidence type="ECO:0000256" key="7">
    <source>
        <dbReference type="ARBA" id="ARBA00022692"/>
    </source>
</evidence>
<dbReference type="EC" id="2.7.13.3" evidence="3"/>
<dbReference type="CDD" id="cd06225">
    <property type="entry name" value="HAMP"/>
    <property type="match status" value="1"/>
</dbReference>
<feature type="domain" description="Histidine kinase" evidence="15">
    <location>
        <begin position="267"/>
        <end position="482"/>
    </location>
</feature>
<feature type="transmembrane region" description="Helical" evidence="14">
    <location>
        <begin position="172"/>
        <end position="197"/>
    </location>
</feature>
<keyword evidence="11 14" id="KW-1133">Transmembrane helix</keyword>
<dbReference type="OrthoDB" id="335833at2"/>
<dbReference type="EMBL" id="CP020953">
    <property type="protein sequence ID" value="AWI05414.1"/>
    <property type="molecule type" value="Genomic_DNA"/>
</dbReference>
<evidence type="ECO:0000256" key="5">
    <source>
        <dbReference type="ARBA" id="ARBA00022553"/>
    </source>
</evidence>
<comment type="subcellular location">
    <subcellularLocation>
        <location evidence="2">Cell membrane</location>
        <topology evidence="2">Multi-pass membrane protein</topology>
    </subcellularLocation>
</comment>
<evidence type="ECO:0000256" key="2">
    <source>
        <dbReference type="ARBA" id="ARBA00004651"/>
    </source>
</evidence>
<dbReference type="GO" id="GO:0005524">
    <property type="term" value="F:ATP binding"/>
    <property type="evidence" value="ECO:0007669"/>
    <property type="project" value="UniProtKB-KW"/>
</dbReference>
<evidence type="ECO:0000256" key="3">
    <source>
        <dbReference type="ARBA" id="ARBA00012438"/>
    </source>
</evidence>
<reference evidence="18" key="1">
    <citation type="submission" date="2017-04" db="EMBL/GenBank/DDBJ databases">
        <authorList>
            <person name="Song Y."/>
            <person name="Cho B.-K."/>
        </authorList>
    </citation>
    <scope>NUCLEOTIDE SEQUENCE [LARGE SCALE GENOMIC DNA]</scope>
    <source>
        <strain evidence="18">SL1</strain>
    </source>
</reference>
<accession>A0A2U8DT60</accession>
<dbReference type="InterPro" id="IPR050398">
    <property type="entry name" value="HssS/ArlS-like"/>
</dbReference>
<dbReference type="RefSeq" id="WP_032079096.1">
    <property type="nucleotide sequence ID" value="NZ_CP020953.1"/>
</dbReference>
<dbReference type="SMART" id="SM00388">
    <property type="entry name" value="HisKA"/>
    <property type="match status" value="1"/>
</dbReference>
<dbReference type="InterPro" id="IPR003660">
    <property type="entry name" value="HAMP_dom"/>
</dbReference>
<evidence type="ECO:0000256" key="9">
    <source>
        <dbReference type="ARBA" id="ARBA00022777"/>
    </source>
</evidence>
<dbReference type="GO" id="GO:0000155">
    <property type="term" value="F:phosphorelay sensor kinase activity"/>
    <property type="evidence" value="ECO:0007669"/>
    <property type="project" value="InterPro"/>
</dbReference>
<evidence type="ECO:0000313" key="17">
    <source>
        <dbReference type="EMBL" id="AWI05414.1"/>
    </source>
</evidence>
<dbReference type="GO" id="GO:0005886">
    <property type="term" value="C:plasma membrane"/>
    <property type="evidence" value="ECO:0007669"/>
    <property type="project" value="UniProtKB-SubCell"/>
</dbReference>
<dbReference type="InterPro" id="IPR036890">
    <property type="entry name" value="HATPase_C_sf"/>
</dbReference>
<dbReference type="CDD" id="cd00082">
    <property type="entry name" value="HisKA"/>
    <property type="match status" value="1"/>
</dbReference>
<keyword evidence="18" id="KW-1185">Reference proteome</keyword>
<organism evidence="17 18">
    <name type="scientific">Clostridium drakei</name>
    <dbReference type="NCBI Taxonomy" id="332101"/>
    <lineage>
        <taxon>Bacteria</taxon>
        <taxon>Bacillati</taxon>
        <taxon>Bacillota</taxon>
        <taxon>Clostridia</taxon>
        <taxon>Eubacteriales</taxon>
        <taxon>Clostridiaceae</taxon>
        <taxon>Clostridium</taxon>
    </lineage>
</organism>
<keyword evidence="7 14" id="KW-0812">Transmembrane</keyword>
<keyword evidence="5" id="KW-0597">Phosphoprotein</keyword>
<proteinExistence type="predicted"/>
<dbReference type="CDD" id="cd00075">
    <property type="entry name" value="HATPase"/>
    <property type="match status" value="1"/>
</dbReference>
<evidence type="ECO:0000256" key="1">
    <source>
        <dbReference type="ARBA" id="ARBA00000085"/>
    </source>
</evidence>
<evidence type="ECO:0000256" key="4">
    <source>
        <dbReference type="ARBA" id="ARBA00022475"/>
    </source>
</evidence>
<evidence type="ECO:0000313" key="18">
    <source>
        <dbReference type="Proteomes" id="UP000244910"/>
    </source>
</evidence>
<dbReference type="InterPro" id="IPR036097">
    <property type="entry name" value="HisK_dim/P_sf"/>
</dbReference>
<dbReference type="InterPro" id="IPR003594">
    <property type="entry name" value="HATPase_dom"/>
</dbReference>
<dbReference type="InterPro" id="IPR003661">
    <property type="entry name" value="HisK_dim/P_dom"/>
</dbReference>
<dbReference type="AlphaFoldDB" id="A0A2U8DT60"/>
<dbReference type="Pfam" id="PF00512">
    <property type="entry name" value="HisKA"/>
    <property type="match status" value="1"/>
</dbReference>
<evidence type="ECO:0000256" key="12">
    <source>
        <dbReference type="ARBA" id="ARBA00023012"/>
    </source>
</evidence>
<dbReference type="PANTHER" id="PTHR45528">
    <property type="entry name" value="SENSOR HISTIDINE KINASE CPXA"/>
    <property type="match status" value="1"/>
</dbReference>
<dbReference type="PANTHER" id="PTHR45528:SF1">
    <property type="entry name" value="SENSOR HISTIDINE KINASE CPXA"/>
    <property type="match status" value="1"/>
</dbReference>
<dbReference type="SUPFAM" id="SSF158472">
    <property type="entry name" value="HAMP domain-like"/>
    <property type="match status" value="1"/>
</dbReference>
<gene>
    <name evidence="17" type="ORF">B9W14_13180</name>
</gene>
<dbReference type="SUPFAM" id="SSF47384">
    <property type="entry name" value="Homodimeric domain of signal transducing histidine kinase"/>
    <property type="match status" value="1"/>
</dbReference>
<evidence type="ECO:0000256" key="13">
    <source>
        <dbReference type="ARBA" id="ARBA00023136"/>
    </source>
</evidence>
<dbReference type="SUPFAM" id="SSF55874">
    <property type="entry name" value="ATPase domain of HSP90 chaperone/DNA topoisomerase II/histidine kinase"/>
    <property type="match status" value="1"/>
</dbReference>
<keyword evidence="12" id="KW-0902">Two-component regulatory system</keyword>
<keyword evidence="9 17" id="KW-0418">Kinase</keyword>
<comment type="catalytic activity">
    <reaction evidence="1">
        <text>ATP + protein L-histidine = ADP + protein N-phospho-L-histidine.</text>
        <dbReference type="EC" id="2.7.13.3"/>
    </reaction>
</comment>
<dbReference type="Gene3D" id="1.10.287.130">
    <property type="match status" value="1"/>
</dbReference>
<protein>
    <recommendedName>
        <fullName evidence="3">histidine kinase</fullName>
        <ecNumber evidence="3">2.7.13.3</ecNumber>
    </recommendedName>
</protein>
<keyword evidence="10" id="KW-0067">ATP-binding</keyword>
<dbReference type="PROSITE" id="PS50885">
    <property type="entry name" value="HAMP"/>
    <property type="match status" value="1"/>
</dbReference>
<keyword evidence="13 14" id="KW-0472">Membrane</keyword>
<evidence type="ECO:0000256" key="11">
    <source>
        <dbReference type="ARBA" id="ARBA00022989"/>
    </source>
</evidence>
<keyword evidence="8" id="KW-0547">Nucleotide-binding</keyword>
<keyword evidence="6" id="KW-0808">Transferase</keyword>
<dbReference type="SMART" id="SM00387">
    <property type="entry name" value="HATPase_c"/>
    <property type="match status" value="1"/>
</dbReference>
<dbReference type="InterPro" id="IPR005467">
    <property type="entry name" value="His_kinase_dom"/>
</dbReference>
<sequence>MFFNRLRKKFKRLYITMFKNYIVFMFLVLLVLLGSICFVIFTIGKMITSEEYVKDTQKFFMASKIVKDDYKKIDASKIIKSNGWVEILDSNKKIIYVIGTKKDKSASYTEDELLHFMDLSYNNLKSDTSYFYSVAPFNSDEKKFYCIVKVPPGIVKLNVDIAPSPDKYIEKAAIYILVAILVIIVFLITSVFLYAYLTTKKVVMPLKKILQGIKRMTEEDYSTRINFNAENEFAEIRDAFNFMAEKIETSKAERNRMEILKQQLLSDISHDLKTPLTSIMGYSKALRDDVVKDDEKIKQYLNTIYNKSKRTVSLIENLHEFTKLDNNGFLINKENWDFCEFVRKIVSEYYNEFEEKCFQIEINLPEHEIIYEFDKLEMERAISNIISNVLKYNKFETKVKIELTCNNYEIELIIADDGIGIDEGLKGNIFEPFSRGDKSRYTKGGTGLGLSIANKIVQKHGGSLTLESCKEYKTMFKLKFQK</sequence>
<feature type="transmembrane region" description="Helical" evidence="14">
    <location>
        <begin position="21"/>
        <end position="43"/>
    </location>
</feature>
<dbReference type="Proteomes" id="UP000244910">
    <property type="component" value="Chromosome"/>
</dbReference>
<dbReference type="Pfam" id="PF00672">
    <property type="entry name" value="HAMP"/>
    <property type="match status" value="1"/>
</dbReference>
<feature type="domain" description="HAMP" evidence="16">
    <location>
        <begin position="200"/>
        <end position="252"/>
    </location>
</feature>
<evidence type="ECO:0000256" key="8">
    <source>
        <dbReference type="ARBA" id="ARBA00022741"/>
    </source>
</evidence>